<reference evidence="7 8" key="1">
    <citation type="submission" date="2015-04" db="EMBL/GenBank/DDBJ databases">
        <authorList>
            <person name="Heijne W.H."/>
            <person name="Fedorova N.D."/>
            <person name="Nierman W.C."/>
            <person name="Vollebregt A.W."/>
            <person name="Zhao Z."/>
            <person name="Wu L."/>
            <person name="Kumar M."/>
            <person name="Stam H."/>
            <person name="van den Berg M.A."/>
            <person name="Pel H.J."/>
        </authorList>
    </citation>
    <scope>NUCLEOTIDE SEQUENCE [LARGE SCALE GENOMIC DNA]</scope>
    <source>
        <strain evidence="7 8">CBS 393.64</strain>
    </source>
</reference>
<accession>A0A0F4Z1C3</accession>
<dbReference type="SMART" id="SM01401">
    <property type="entry name" value="Sds3"/>
    <property type="match status" value="1"/>
</dbReference>
<dbReference type="GO" id="GO:0005654">
    <property type="term" value="C:nucleoplasm"/>
    <property type="evidence" value="ECO:0007669"/>
    <property type="project" value="UniProtKB-ARBA"/>
</dbReference>
<dbReference type="OrthoDB" id="70376at2759"/>
<evidence type="ECO:0000256" key="1">
    <source>
        <dbReference type="ARBA" id="ARBA00004123"/>
    </source>
</evidence>
<evidence type="ECO:0000256" key="4">
    <source>
        <dbReference type="ARBA" id="ARBA00023163"/>
    </source>
</evidence>
<evidence type="ECO:0000313" key="7">
    <source>
        <dbReference type="EMBL" id="KKA24322.1"/>
    </source>
</evidence>
<keyword evidence="4" id="KW-0804">Transcription</keyword>
<evidence type="ECO:0000256" key="5">
    <source>
        <dbReference type="ARBA" id="ARBA00023242"/>
    </source>
</evidence>
<proteinExistence type="predicted"/>
<dbReference type="Pfam" id="PF08598">
    <property type="entry name" value="Sds3"/>
    <property type="match status" value="1"/>
</dbReference>
<feature type="region of interest" description="Disordered" evidence="6">
    <location>
        <begin position="320"/>
        <end position="356"/>
    </location>
</feature>
<keyword evidence="3" id="KW-0805">Transcription regulation</keyword>
<keyword evidence="8" id="KW-1185">Reference proteome</keyword>
<evidence type="ECO:0000256" key="6">
    <source>
        <dbReference type="SAM" id="MobiDB-lite"/>
    </source>
</evidence>
<evidence type="ECO:0000313" key="8">
    <source>
        <dbReference type="Proteomes" id="UP000053958"/>
    </source>
</evidence>
<dbReference type="PANTHER" id="PTHR21964">
    <property type="entry name" value="BREAST CANCER METASTASIS-SUPPRESSOR 1"/>
    <property type="match status" value="1"/>
</dbReference>
<feature type="region of interest" description="Disordered" evidence="6">
    <location>
        <begin position="1"/>
        <end position="39"/>
    </location>
</feature>
<evidence type="ECO:0000256" key="2">
    <source>
        <dbReference type="ARBA" id="ARBA00022491"/>
    </source>
</evidence>
<dbReference type="GO" id="GO:0010468">
    <property type="term" value="P:regulation of gene expression"/>
    <property type="evidence" value="ECO:0007669"/>
    <property type="project" value="UniProtKB-ARBA"/>
</dbReference>
<organism evidence="7 8">
    <name type="scientific">Rasamsonia emersonii (strain ATCC 16479 / CBS 393.64 / IMI 116815)</name>
    <dbReference type="NCBI Taxonomy" id="1408163"/>
    <lineage>
        <taxon>Eukaryota</taxon>
        <taxon>Fungi</taxon>
        <taxon>Dikarya</taxon>
        <taxon>Ascomycota</taxon>
        <taxon>Pezizomycotina</taxon>
        <taxon>Eurotiomycetes</taxon>
        <taxon>Eurotiomycetidae</taxon>
        <taxon>Eurotiales</taxon>
        <taxon>Trichocomaceae</taxon>
        <taxon>Rasamsonia</taxon>
    </lineage>
</organism>
<gene>
    <name evidence="7" type="ORF">T310_1649</name>
</gene>
<keyword evidence="5" id="KW-0539">Nucleus</keyword>
<dbReference type="InterPro" id="IPR013907">
    <property type="entry name" value="Sds3"/>
</dbReference>
<evidence type="ECO:0000256" key="3">
    <source>
        <dbReference type="ARBA" id="ARBA00023015"/>
    </source>
</evidence>
<dbReference type="STRING" id="1408163.A0A0F4Z1C3"/>
<keyword evidence="2" id="KW-0678">Repressor</keyword>
<dbReference type="AlphaFoldDB" id="A0A0F4Z1C3"/>
<dbReference type="Proteomes" id="UP000053958">
    <property type="component" value="Unassembled WGS sequence"/>
</dbReference>
<dbReference type="GeneID" id="25314000"/>
<dbReference type="EMBL" id="LASV01000066">
    <property type="protein sequence ID" value="KKA24322.1"/>
    <property type="molecule type" value="Genomic_DNA"/>
</dbReference>
<feature type="region of interest" description="Disordered" evidence="6">
    <location>
        <begin position="213"/>
        <end position="289"/>
    </location>
</feature>
<dbReference type="RefSeq" id="XP_013330934.1">
    <property type="nucleotide sequence ID" value="XM_013475480.1"/>
</dbReference>
<feature type="compositionally biased region" description="Low complexity" evidence="6">
    <location>
        <begin position="325"/>
        <end position="335"/>
    </location>
</feature>
<protein>
    <submittedName>
        <fullName evidence="7">Deacetylase complex subunit Sds3</fullName>
    </submittedName>
</protein>
<sequence>MAYSPGPPSPPAAGGGLNSRARSMSPPPGAGNIPLSKRDKRRTALQERLQDLTASFSQNRDTQFRQQLHALQCDMTLINNADPYAPGPLPDSAEDIARLVESTVGGGKFGKEMASLSGMWYSRFVQEINQIKEDRDAEIVALVHRHRENLERYKHEYAWRQHFAAEEFKQLASTLRERLVQAISGKKSRLMREKEQLDIADTNALLLHPNQFTITNPASPGGIHGNRKTRHTRHRVGLDDLGNGIGDAGNNKRKRKAPHEDDVGSPSRDGLSTPAERAKASLAQQQHSQTYSIHSLFTDKELAAHANYAHIATAHFFSTSKRNDTSGTATNGNTTDAEETGGEGAGDERGTPGGAEMARTASQNFHATRSTRNHGNSGLNLLAELSDKPATRPNLPYHILANHNARSNANAPALTSLMNEEIDDDCLRMERLQSKPPSWIDRGLIEALVEPMPTEIDGVPTNPDRFSMLHPDFPVDMGIKYYPTTGTGKNGGYSVHALQMINPQSAMQMACSPSNHVAS</sequence>
<feature type="compositionally biased region" description="Basic residues" evidence="6">
    <location>
        <begin position="225"/>
        <end position="235"/>
    </location>
</feature>
<comment type="caution">
    <text evidence="7">The sequence shown here is derived from an EMBL/GenBank/DDBJ whole genome shotgun (WGS) entry which is preliminary data.</text>
</comment>
<feature type="compositionally biased region" description="Pro residues" evidence="6">
    <location>
        <begin position="1"/>
        <end position="11"/>
    </location>
</feature>
<comment type="subcellular location">
    <subcellularLocation>
        <location evidence="1">Nucleus</location>
    </subcellularLocation>
</comment>
<name>A0A0F4Z1C3_RASE3</name>